<dbReference type="RefSeq" id="WP_319833129.1">
    <property type="nucleotide sequence ID" value="NZ_CP138858.1"/>
</dbReference>
<protein>
    <submittedName>
        <fullName evidence="2">TRAP transporter substrate-binding protein DctP</fullName>
    </submittedName>
</protein>
<keyword evidence="1" id="KW-0732">Signal</keyword>
<proteinExistence type="predicted"/>
<gene>
    <name evidence="2" type="primary">dctP</name>
    <name evidence="2" type="ORF">SH580_00940</name>
</gene>
<evidence type="ECO:0000313" key="3">
    <source>
        <dbReference type="Proteomes" id="UP001324993"/>
    </source>
</evidence>
<dbReference type="InterPro" id="IPR018389">
    <property type="entry name" value="DctP_fam"/>
</dbReference>
<dbReference type="Gene3D" id="3.40.190.170">
    <property type="entry name" value="Bacterial extracellular solute-binding protein, family 7"/>
    <property type="match status" value="1"/>
</dbReference>
<name>A0ABZ0RJ82_9BACT</name>
<dbReference type="EMBL" id="CP138858">
    <property type="protein sequence ID" value="WPJ96266.1"/>
    <property type="molecule type" value="Genomic_DNA"/>
</dbReference>
<dbReference type="Pfam" id="PF03480">
    <property type="entry name" value="DctP"/>
    <property type="match status" value="1"/>
</dbReference>
<accession>A0ABZ0RJ82</accession>
<dbReference type="PANTHER" id="PTHR33376:SF2">
    <property type="entry name" value="DICARBOXYLATE-BINDING PERIPLASMIC PROTEIN"/>
    <property type="match status" value="1"/>
</dbReference>
<reference evidence="2 3" key="1">
    <citation type="submission" date="2023-11" db="EMBL/GenBank/DDBJ databases">
        <title>Coraliomargarita sp. nov., isolated from marine algae.</title>
        <authorList>
            <person name="Lee J.K."/>
            <person name="Baek J.H."/>
            <person name="Kim J.M."/>
            <person name="Choi D.G."/>
            <person name="Jeon C.O."/>
        </authorList>
    </citation>
    <scope>NUCLEOTIDE SEQUENCE [LARGE SCALE GENOMIC DNA]</scope>
    <source>
        <strain evidence="2 3">J2-16</strain>
    </source>
</reference>
<sequence>MTSRHFEVCKEFAFDHHARVPDIVLISLKTWASLSEQEQAWLLQAAGEASEFQRAAWAVGDKEALALMEAQGVNVTYPDIEPFMAATQSVRDKYATGQLSELVRRISEE</sequence>
<dbReference type="PANTHER" id="PTHR33376">
    <property type="match status" value="1"/>
</dbReference>
<dbReference type="NCBIfam" id="NF037995">
    <property type="entry name" value="TRAP_S1"/>
    <property type="match status" value="1"/>
</dbReference>
<keyword evidence="3" id="KW-1185">Reference proteome</keyword>
<organism evidence="2 3">
    <name type="scientific">Coraliomargarita algicola</name>
    <dbReference type="NCBI Taxonomy" id="3092156"/>
    <lineage>
        <taxon>Bacteria</taxon>
        <taxon>Pseudomonadati</taxon>
        <taxon>Verrucomicrobiota</taxon>
        <taxon>Opitutia</taxon>
        <taxon>Puniceicoccales</taxon>
        <taxon>Coraliomargaritaceae</taxon>
        <taxon>Coraliomargarita</taxon>
    </lineage>
</organism>
<dbReference type="InterPro" id="IPR038404">
    <property type="entry name" value="TRAP_DctP_sf"/>
</dbReference>
<evidence type="ECO:0000256" key="1">
    <source>
        <dbReference type="ARBA" id="ARBA00022729"/>
    </source>
</evidence>
<evidence type="ECO:0000313" key="2">
    <source>
        <dbReference type="EMBL" id="WPJ96266.1"/>
    </source>
</evidence>
<dbReference type="Proteomes" id="UP001324993">
    <property type="component" value="Chromosome"/>
</dbReference>